<comment type="subcellular location">
    <subcellularLocation>
        <location evidence="1 8">Cell membrane</location>
        <topology evidence="1 8">Multi-pass membrane protein</topology>
    </subcellularLocation>
</comment>
<reference evidence="9" key="1">
    <citation type="submission" date="2022-09" db="EMBL/GenBank/DDBJ databases">
        <title>Rhodovastum sp. nov. RN2-1 isolated from soil in Seongnam, South Korea.</title>
        <authorList>
            <person name="Le N.T."/>
        </authorList>
    </citation>
    <scope>NUCLEOTIDE SEQUENCE</scope>
    <source>
        <strain evidence="9">RN2-1</strain>
    </source>
</reference>
<organism evidence="9 10">
    <name type="scientific">Limobrevibacterium gyesilva</name>
    <dbReference type="NCBI Taxonomy" id="2991712"/>
    <lineage>
        <taxon>Bacteria</taxon>
        <taxon>Pseudomonadati</taxon>
        <taxon>Pseudomonadota</taxon>
        <taxon>Alphaproteobacteria</taxon>
        <taxon>Acetobacterales</taxon>
        <taxon>Acetobacteraceae</taxon>
        <taxon>Limobrevibacterium</taxon>
    </lineage>
</organism>
<evidence type="ECO:0000256" key="8">
    <source>
        <dbReference type="RuleBase" id="RU363041"/>
    </source>
</evidence>
<accession>A0AA42CF03</accession>
<sequence length="119" mass="12453">MSTDHIVIVMFGALSGGFVSGLAEFGTGLVAMGIWLHALPPVVAASIVVICSVVSQVQTIPTVWHAIQPSRVLPFVLPGLIGVPIGTQLLSCLDPNTFRFGMGIFLLCFSAFPCSVEPA</sequence>
<dbReference type="AlphaFoldDB" id="A0AA42CF03"/>
<keyword evidence="6 8" id="KW-1133">Transmembrane helix</keyword>
<dbReference type="GO" id="GO:0005886">
    <property type="term" value="C:plasma membrane"/>
    <property type="evidence" value="ECO:0007669"/>
    <property type="project" value="UniProtKB-SubCell"/>
</dbReference>
<evidence type="ECO:0000256" key="6">
    <source>
        <dbReference type="ARBA" id="ARBA00022989"/>
    </source>
</evidence>
<protein>
    <recommendedName>
        <fullName evidence="8">Probable membrane transporter protein</fullName>
    </recommendedName>
</protein>
<evidence type="ECO:0000256" key="7">
    <source>
        <dbReference type="ARBA" id="ARBA00023136"/>
    </source>
</evidence>
<dbReference type="RefSeq" id="WP_264714670.1">
    <property type="nucleotide sequence ID" value="NZ_JAPDNT010000013.1"/>
</dbReference>
<feature type="transmembrane region" description="Helical" evidence="8">
    <location>
        <begin position="7"/>
        <end position="36"/>
    </location>
</feature>
<evidence type="ECO:0000256" key="2">
    <source>
        <dbReference type="ARBA" id="ARBA00009142"/>
    </source>
</evidence>
<evidence type="ECO:0000313" key="9">
    <source>
        <dbReference type="EMBL" id="MCW3475939.1"/>
    </source>
</evidence>
<feature type="transmembrane region" description="Helical" evidence="8">
    <location>
        <begin position="42"/>
        <end position="60"/>
    </location>
</feature>
<evidence type="ECO:0000256" key="5">
    <source>
        <dbReference type="ARBA" id="ARBA00022692"/>
    </source>
</evidence>
<reference evidence="9" key="2">
    <citation type="submission" date="2022-10" db="EMBL/GenBank/DDBJ databases">
        <authorList>
            <person name="Trinh H.N."/>
        </authorList>
    </citation>
    <scope>NUCLEOTIDE SEQUENCE</scope>
    <source>
        <strain evidence="9">RN2-1</strain>
    </source>
</reference>
<proteinExistence type="inferred from homology"/>
<keyword evidence="5 8" id="KW-0812">Transmembrane</keyword>
<dbReference type="Proteomes" id="UP001165679">
    <property type="component" value="Unassembled WGS sequence"/>
</dbReference>
<dbReference type="PANTHER" id="PTHR30269:SF37">
    <property type="entry name" value="MEMBRANE TRANSPORTER PROTEIN"/>
    <property type="match status" value="1"/>
</dbReference>
<evidence type="ECO:0000313" key="10">
    <source>
        <dbReference type="Proteomes" id="UP001165679"/>
    </source>
</evidence>
<dbReference type="Pfam" id="PF01925">
    <property type="entry name" value="TauE"/>
    <property type="match status" value="1"/>
</dbReference>
<dbReference type="InterPro" id="IPR002781">
    <property type="entry name" value="TM_pro_TauE-like"/>
</dbReference>
<keyword evidence="7 8" id="KW-0472">Membrane</keyword>
<gene>
    <name evidence="9" type="ORF">OL599_15275</name>
</gene>
<keyword evidence="10" id="KW-1185">Reference proteome</keyword>
<dbReference type="PANTHER" id="PTHR30269">
    <property type="entry name" value="TRANSMEMBRANE PROTEIN YFCA"/>
    <property type="match status" value="1"/>
</dbReference>
<name>A0AA42CF03_9PROT</name>
<keyword evidence="4 8" id="KW-1003">Cell membrane</keyword>
<evidence type="ECO:0000256" key="4">
    <source>
        <dbReference type="ARBA" id="ARBA00022475"/>
    </source>
</evidence>
<comment type="similarity">
    <text evidence="2 8">Belongs to the 4-toluene sulfonate uptake permease (TSUP) (TC 2.A.102) family.</text>
</comment>
<dbReference type="EMBL" id="JAPDNT010000013">
    <property type="protein sequence ID" value="MCW3475939.1"/>
    <property type="molecule type" value="Genomic_DNA"/>
</dbReference>
<evidence type="ECO:0000256" key="3">
    <source>
        <dbReference type="ARBA" id="ARBA00022448"/>
    </source>
</evidence>
<comment type="caution">
    <text evidence="9">The sequence shown here is derived from an EMBL/GenBank/DDBJ whole genome shotgun (WGS) entry which is preliminary data.</text>
</comment>
<dbReference type="InterPro" id="IPR052017">
    <property type="entry name" value="TSUP"/>
</dbReference>
<keyword evidence="3" id="KW-0813">Transport</keyword>
<evidence type="ECO:0000256" key="1">
    <source>
        <dbReference type="ARBA" id="ARBA00004651"/>
    </source>
</evidence>